<feature type="chain" id="PRO_5004133333" description="Lipoprotein" evidence="1">
    <location>
        <begin position="20"/>
        <end position="151"/>
    </location>
</feature>
<proteinExistence type="predicted"/>
<dbReference type="eggNOG" id="ENOG5031RMG">
    <property type="taxonomic scope" value="Bacteria"/>
</dbReference>
<gene>
    <name evidence="2" type="ORF">F971_03133</name>
</gene>
<dbReference type="RefSeq" id="WP_004772997.1">
    <property type="nucleotide sequence ID" value="NZ_KB849357.1"/>
</dbReference>
<dbReference type="EMBL" id="APPC01000018">
    <property type="protein sequence ID" value="ENU92040.1"/>
    <property type="molecule type" value="Genomic_DNA"/>
</dbReference>
<dbReference type="AlphaFoldDB" id="N8UXC3"/>
<protein>
    <recommendedName>
        <fullName evidence="4">Lipoprotein</fullName>
    </recommendedName>
</protein>
<name>N8UXC3_9GAMM</name>
<evidence type="ECO:0000313" key="3">
    <source>
        <dbReference type="Proteomes" id="UP000013049"/>
    </source>
</evidence>
<sequence>MKKNILIGLLPLLISGCNAKTTPQQELSIQAKFLPTIVGIDAGVYALASQQKPSPLTIQLFDSALLKAGLLMKYENEVGNNFSIENGTNIVKINSLCLMGKFLNSPDYQGAVKMDKKYHADLYRWLDMKQKKWESLLKNEDIGAFDYSCIS</sequence>
<keyword evidence="1" id="KW-0732">Signal</keyword>
<accession>N8UXC3</accession>
<evidence type="ECO:0000256" key="1">
    <source>
        <dbReference type="SAM" id="SignalP"/>
    </source>
</evidence>
<dbReference type="PROSITE" id="PS51257">
    <property type="entry name" value="PROKAR_LIPOPROTEIN"/>
    <property type="match status" value="1"/>
</dbReference>
<dbReference type="Proteomes" id="UP000013049">
    <property type="component" value="Unassembled WGS sequence"/>
</dbReference>
<comment type="caution">
    <text evidence="2">The sequence shown here is derived from an EMBL/GenBank/DDBJ whole genome shotgun (WGS) entry which is preliminary data.</text>
</comment>
<evidence type="ECO:0008006" key="4">
    <source>
        <dbReference type="Google" id="ProtNLM"/>
    </source>
</evidence>
<feature type="signal peptide" evidence="1">
    <location>
        <begin position="1"/>
        <end position="19"/>
    </location>
</feature>
<dbReference type="HOGENOM" id="CLU_138339_1_0_6"/>
<organism evidence="2 3">
    <name type="scientific">Acinetobacter vivianii</name>
    <dbReference type="NCBI Taxonomy" id="1776742"/>
    <lineage>
        <taxon>Bacteria</taxon>
        <taxon>Pseudomonadati</taxon>
        <taxon>Pseudomonadota</taxon>
        <taxon>Gammaproteobacteria</taxon>
        <taxon>Moraxellales</taxon>
        <taxon>Moraxellaceae</taxon>
        <taxon>Acinetobacter</taxon>
    </lineage>
</organism>
<evidence type="ECO:0000313" key="2">
    <source>
        <dbReference type="EMBL" id="ENU92040.1"/>
    </source>
</evidence>
<reference evidence="2 3" key="1">
    <citation type="submission" date="2013-02" db="EMBL/GenBank/DDBJ databases">
        <title>The Genome Sequence of Acinetobacter sp. NIPH 758.</title>
        <authorList>
            <consortium name="The Broad Institute Genome Sequencing Platform"/>
            <consortium name="The Broad Institute Genome Sequencing Center for Infectious Disease"/>
            <person name="Cerqueira G."/>
            <person name="Feldgarden M."/>
            <person name="Courvalin P."/>
            <person name="Perichon B."/>
            <person name="Grillot-Courvalin C."/>
            <person name="Clermont D."/>
            <person name="Rocha E."/>
            <person name="Yoon E.-J."/>
            <person name="Nemec A."/>
            <person name="Walker B."/>
            <person name="Young S.K."/>
            <person name="Zeng Q."/>
            <person name="Gargeya S."/>
            <person name="Fitzgerald M."/>
            <person name="Haas B."/>
            <person name="Abouelleil A."/>
            <person name="Alvarado L."/>
            <person name="Arachchi H.M."/>
            <person name="Berlin A.M."/>
            <person name="Chapman S.B."/>
            <person name="Dewar J."/>
            <person name="Goldberg J."/>
            <person name="Griggs A."/>
            <person name="Gujja S."/>
            <person name="Hansen M."/>
            <person name="Howarth C."/>
            <person name="Imamovic A."/>
            <person name="Larimer J."/>
            <person name="McCowan C."/>
            <person name="Murphy C."/>
            <person name="Neiman D."/>
            <person name="Pearson M."/>
            <person name="Priest M."/>
            <person name="Roberts A."/>
            <person name="Saif S."/>
            <person name="Shea T."/>
            <person name="Sisk P."/>
            <person name="Sykes S."/>
            <person name="Wortman J."/>
            <person name="Nusbaum C."/>
            <person name="Birren B."/>
        </authorList>
    </citation>
    <scope>NUCLEOTIDE SEQUENCE [LARGE SCALE GENOMIC DNA]</scope>
    <source>
        <strain evidence="2 3">NIPH 758</strain>
    </source>
</reference>
<dbReference type="PATRIC" id="fig|1217712.3.peg.3025"/>